<dbReference type="InterPro" id="IPR022488">
    <property type="entry name" value="PPK2-related"/>
</dbReference>
<dbReference type="InterPro" id="IPR027417">
    <property type="entry name" value="P-loop_NTPase"/>
</dbReference>
<dbReference type="Gene3D" id="3.40.50.300">
    <property type="entry name" value="P-loop containing nucleotide triphosphate hydrolases"/>
    <property type="match status" value="1"/>
</dbReference>
<reference evidence="5" key="1">
    <citation type="submission" date="2023-06" db="EMBL/GenBank/DDBJ databases">
        <title>Genomic of Parafulvivirga corallium.</title>
        <authorList>
            <person name="Wang G."/>
        </authorList>
    </citation>
    <scope>NUCLEOTIDE SEQUENCE</scope>
    <source>
        <strain evidence="5">BMA10</strain>
    </source>
</reference>
<keyword evidence="6" id="KW-1185">Reference proteome</keyword>
<evidence type="ECO:0000313" key="5">
    <source>
        <dbReference type="EMBL" id="MDN5202971.1"/>
    </source>
</evidence>
<keyword evidence="2" id="KW-0808">Transferase</keyword>
<dbReference type="RefSeq" id="WP_346752995.1">
    <property type="nucleotide sequence ID" value="NZ_JAUJEA010000006.1"/>
</dbReference>
<protein>
    <submittedName>
        <fullName evidence="5">Polyphosphate kinase</fullName>
    </submittedName>
</protein>
<dbReference type="InterPro" id="IPR022300">
    <property type="entry name" value="PPK2-rel_1"/>
</dbReference>
<dbReference type="Pfam" id="PF03976">
    <property type="entry name" value="PPK2"/>
    <property type="match status" value="1"/>
</dbReference>
<dbReference type="PANTHER" id="PTHR34383:SF3">
    <property type="entry name" value="POLYPHOSPHATE:AMP PHOSPHOTRANSFERASE"/>
    <property type="match status" value="1"/>
</dbReference>
<name>A0ABT8KQE4_9BACT</name>
<evidence type="ECO:0000313" key="6">
    <source>
        <dbReference type="Proteomes" id="UP001172082"/>
    </source>
</evidence>
<dbReference type="SUPFAM" id="SSF52540">
    <property type="entry name" value="P-loop containing nucleoside triphosphate hydrolases"/>
    <property type="match status" value="1"/>
</dbReference>
<feature type="domain" description="Polyphosphate kinase-2-related" evidence="4">
    <location>
        <begin position="17"/>
        <end position="239"/>
    </location>
</feature>
<proteinExistence type="inferred from homology"/>
<evidence type="ECO:0000256" key="1">
    <source>
        <dbReference type="ARBA" id="ARBA00009924"/>
    </source>
</evidence>
<comment type="caution">
    <text evidence="5">The sequence shown here is derived from an EMBL/GenBank/DDBJ whole genome shotgun (WGS) entry which is preliminary data.</text>
</comment>
<dbReference type="PIRSF" id="PIRSF028756">
    <property type="entry name" value="PPK2_prd"/>
    <property type="match status" value="1"/>
</dbReference>
<dbReference type="GO" id="GO:0016301">
    <property type="term" value="F:kinase activity"/>
    <property type="evidence" value="ECO:0007669"/>
    <property type="project" value="UniProtKB-KW"/>
</dbReference>
<comment type="similarity">
    <text evidence="1">Belongs to the polyphosphate kinase 2 (PPK2) family. Class I subfamily.</text>
</comment>
<accession>A0ABT8KQE4</accession>
<evidence type="ECO:0000256" key="2">
    <source>
        <dbReference type="ARBA" id="ARBA00022679"/>
    </source>
</evidence>
<evidence type="ECO:0000259" key="4">
    <source>
        <dbReference type="Pfam" id="PF03976"/>
    </source>
</evidence>
<dbReference type="EMBL" id="JAUJEA010000006">
    <property type="protein sequence ID" value="MDN5202971.1"/>
    <property type="molecule type" value="Genomic_DNA"/>
</dbReference>
<sequence>MSKYNLSKTSTRAPEKLDKLEIKEKTLEYIARIDELQNILYAESKWSLLIVLQGMDASGKDGAVREVFSAMNPQGVMVKSFKKPTKEELSHDFLWRVHKYVPKRGMIQIFNRSHYEDVLVTRVKGIIDDDTARKRFRLINSFEDLLNEANTKILKFYLHISKEEQKERFQDRLNNPRKHWKFNPEDLKTSENWGEYEKYYEEVFENCGKKIPWIIVPSDQNWYKEYIIAKTIVKTLESLNLKYPKLQFNE</sequence>
<dbReference type="PANTHER" id="PTHR34383">
    <property type="entry name" value="POLYPHOSPHATE:AMP PHOSPHOTRANSFERASE-RELATED"/>
    <property type="match status" value="1"/>
</dbReference>
<dbReference type="Proteomes" id="UP001172082">
    <property type="component" value="Unassembled WGS sequence"/>
</dbReference>
<dbReference type="NCBIfam" id="TIGR03709">
    <property type="entry name" value="PPK2_rel_1"/>
    <property type="match status" value="1"/>
</dbReference>
<keyword evidence="3 5" id="KW-0418">Kinase</keyword>
<evidence type="ECO:0000256" key="3">
    <source>
        <dbReference type="ARBA" id="ARBA00022777"/>
    </source>
</evidence>
<gene>
    <name evidence="5" type="ORF">QQ008_16395</name>
</gene>
<dbReference type="InterPro" id="IPR016898">
    <property type="entry name" value="Polyphosphate_phosphotransfera"/>
</dbReference>
<organism evidence="5 6">
    <name type="scientific">Splendidivirga corallicola</name>
    <dbReference type="NCBI Taxonomy" id="3051826"/>
    <lineage>
        <taxon>Bacteria</taxon>
        <taxon>Pseudomonadati</taxon>
        <taxon>Bacteroidota</taxon>
        <taxon>Cytophagia</taxon>
        <taxon>Cytophagales</taxon>
        <taxon>Splendidivirgaceae</taxon>
        <taxon>Splendidivirga</taxon>
    </lineage>
</organism>